<dbReference type="AlphaFoldDB" id="A0A6H1ZLT1"/>
<dbReference type="EMBL" id="MT142834">
    <property type="protein sequence ID" value="QJA89265.1"/>
    <property type="molecule type" value="Genomic_DNA"/>
</dbReference>
<reference evidence="2" key="1">
    <citation type="submission" date="2020-03" db="EMBL/GenBank/DDBJ databases">
        <title>The deep terrestrial virosphere.</title>
        <authorList>
            <person name="Holmfeldt K."/>
            <person name="Nilsson E."/>
            <person name="Simone D."/>
            <person name="Lopez-Fernandez M."/>
            <person name="Wu X."/>
            <person name="de Brujin I."/>
            <person name="Lundin D."/>
            <person name="Andersson A."/>
            <person name="Bertilsson S."/>
            <person name="Dopson M."/>
        </authorList>
    </citation>
    <scope>NUCLEOTIDE SEQUENCE</scope>
    <source>
        <strain evidence="3">MM415A00941</strain>
        <strain evidence="4">MM415B02580</strain>
        <strain evidence="2">TM448A00947</strain>
        <strain evidence="5">TM448B01795</strain>
    </source>
</reference>
<name>A0A6H1ZLT1_9ZZZZ</name>
<dbReference type="EMBL" id="MT144084">
    <property type="protein sequence ID" value="QJA48432.1"/>
    <property type="molecule type" value="Genomic_DNA"/>
</dbReference>
<feature type="region of interest" description="Disordered" evidence="1">
    <location>
        <begin position="1"/>
        <end position="24"/>
    </location>
</feature>
<dbReference type="EMBL" id="MT142369">
    <property type="protein sequence ID" value="QJA79155.1"/>
    <property type="molecule type" value="Genomic_DNA"/>
</dbReference>
<evidence type="ECO:0008006" key="6">
    <source>
        <dbReference type="Google" id="ProtNLM"/>
    </source>
</evidence>
<evidence type="ECO:0000313" key="4">
    <source>
        <dbReference type="EMBL" id="QJA89265.1"/>
    </source>
</evidence>
<evidence type="ECO:0000313" key="5">
    <source>
        <dbReference type="EMBL" id="QJI00019.1"/>
    </source>
</evidence>
<sequence>MIRKEKGKWHVYSESGGHLGGPYNSREQAEKRLRQIEYFKHKGHIKEE</sequence>
<evidence type="ECO:0000256" key="1">
    <source>
        <dbReference type="SAM" id="MobiDB-lite"/>
    </source>
</evidence>
<gene>
    <name evidence="3" type="ORF">MM415A00941_0002</name>
    <name evidence="4" type="ORF">MM415B02580_0011</name>
    <name evidence="2" type="ORF">TM448A00947_0002</name>
    <name evidence="5" type="ORF">TM448B01795_0004</name>
</gene>
<dbReference type="EMBL" id="MT144823">
    <property type="protein sequence ID" value="QJI00019.1"/>
    <property type="molecule type" value="Genomic_DNA"/>
</dbReference>
<evidence type="ECO:0000313" key="3">
    <source>
        <dbReference type="EMBL" id="QJA79155.1"/>
    </source>
</evidence>
<proteinExistence type="predicted"/>
<organism evidence="2">
    <name type="scientific">viral metagenome</name>
    <dbReference type="NCBI Taxonomy" id="1070528"/>
    <lineage>
        <taxon>unclassified sequences</taxon>
        <taxon>metagenomes</taxon>
        <taxon>organismal metagenomes</taxon>
    </lineage>
</organism>
<accession>A0A6H1ZLT1</accession>
<evidence type="ECO:0000313" key="2">
    <source>
        <dbReference type="EMBL" id="QJA48432.1"/>
    </source>
</evidence>
<protein>
    <recommendedName>
        <fullName evidence="6">SPOR domain-containing protein</fullName>
    </recommendedName>
</protein>